<reference evidence="1 2" key="1">
    <citation type="submission" date="2023-07" db="EMBL/GenBank/DDBJ databases">
        <authorList>
            <person name="Peeters C."/>
        </authorList>
    </citation>
    <scope>NUCLEOTIDE SEQUENCE [LARGE SCALE GENOMIC DNA]</scope>
    <source>
        <strain evidence="1 2">R-16034</strain>
    </source>
</reference>
<name>A0AB72WX73_9RALS</name>
<dbReference type="AlphaFoldDB" id="A0AB72WX73"/>
<proteinExistence type="predicted"/>
<keyword evidence="2" id="KW-1185">Reference proteome</keyword>
<evidence type="ECO:0000313" key="2">
    <source>
        <dbReference type="Proteomes" id="UP001189225"/>
    </source>
</evidence>
<protein>
    <submittedName>
        <fullName evidence="1">Uncharacterized protein</fullName>
    </submittedName>
</protein>
<evidence type="ECO:0000313" key="1">
    <source>
        <dbReference type="EMBL" id="CAJ0737777.1"/>
    </source>
</evidence>
<dbReference type="EMBL" id="CATWHI010000001">
    <property type="protein sequence ID" value="CAJ0737777.1"/>
    <property type="molecule type" value="Genomic_DNA"/>
</dbReference>
<dbReference type="Proteomes" id="UP001189225">
    <property type="component" value="Unassembled WGS sequence"/>
</dbReference>
<sequence length="67" mass="7376">MEQLNTTHPIPRDVLRKPIVIGAFLDGFLVDALGCDTEAEIASAKETLLSIYRNAVVMRKTDHVPAL</sequence>
<dbReference type="RefSeq" id="WP_316898768.1">
    <property type="nucleotide sequence ID" value="NZ_CATWHI010000001.1"/>
</dbReference>
<accession>A0AB72WX73</accession>
<gene>
    <name evidence="1" type="ORF">R16034_00844</name>
</gene>
<comment type="caution">
    <text evidence="1">The sequence shown here is derived from an EMBL/GenBank/DDBJ whole genome shotgun (WGS) entry which is preliminary data.</text>
</comment>
<organism evidence="1 2">
    <name type="scientific">Ralstonia edaphi</name>
    <dbReference type="NCBI Taxonomy" id="3058599"/>
    <lineage>
        <taxon>Bacteria</taxon>
        <taxon>Pseudomonadati</taxon>
        <taxon>Pseudomonadota</taxon>
        <taxon>Betaproteobacteria</taxon>
        <taxon>Burkholderiales</taxon>
        <taxon>Burkholderiaceae</taxon>
        <taxon>Ralstonia</taxon>
    </lineage>
</organism>